<gene>
    <name evidence="2" type="ORF">STAS_15017</name>
</gene>
<comment type="caution">
    <text evidence="2">The sequence shown here is derived from an EMBL/GenBank/DDBJ whole genome shotgun (WGS) entry which is preliminary data.</text>
</comment>
<feature type="compositionally biased region" description="Polar residues" evidence="1">
    <location>
        <begin position="26"/>
        <end position="37"/>
    </location>
</feature>
<feature type="region of interest" description="Disordered" evidence="1">
    <location>
        <begin position="26"/>
        <end position="155"/>
    </location>
</feature>
<dbReference type="EMBL" id="BKCP01005516">
    <property type="protein sequence ID" value="GER38480.1"/>
    <property type="molecule type" value="Genomic_DNA"/>
</dbReference>
<evidence type="ECO:0000313" key="2">
    <source>
        <dbReference type="EMBL" id="GER38480.1"/>
    </source>
</evidence>
<name>A0A5A7Q043_STRAF</name>
<organism evidence="2 3">
    <name type="scientific">Striga asiatica</name>
    <name type="common">Asiatic witchweed</name>
    <name type="synonym">Buchnera asiatica</name>
    <dbReference type="NCBI Taxonomy" id="4170"/>
    <lineage>
        <taxon>Eukaryota</taxon>
        <taxon>Viridiplantae</taxon>
        <taxon>Streptophyta</taxon>
        <taxon>Embryophyta</taxon>
        <taxon>Tracheophyta</taxon>
        <taxon>Spermatophyta</taxon>
        <taxon>Magnoliopsida</taxon>
        <taxon>eudicotyledons</taxon>
        <taxon>Gunneridae</taxon>
        <taxon>Pentapetalae</taxon>
        <taxon>asterids</taxon>
        <taxon>lamiids</taxon>
        <taxon>Lamiales</taxon>
        <taxon>Orobanchaceae</taxon>
        <taxon>Buchnereae</taxon>
        <taxon>Striga</taxon>
    </lineage>
</organism>
<keyword evidence="3" id="KW-1185">Reference proteome</keyword>
<accession>A0A5A7Q043</accession>
<sequence length="155" mass="17493">MMRALVEQIFRLRISTVIEKRLENVPAQQKADSFVSSSDEEGPWPLRVSSPSKASESNSYTSTAKVSAEPSAPTEPIACTRLSFSTDSKTRLSKHLKAHHRHQSPFPPFSQNKARPYRPHSPHNALLSKSSTSLYREHNPFPPSNQELQKLPRTF</sequence>
<evidence type="ECO:0000256" key="1">
    <source>
        <dbReference type="SAM" id="MobiDB-lite"/>
    </source>
</evidence>
<protein>
    <submittedName>
        <fullName evidence="2">Uncharacterized protein</fullName>
    </submittedName>
</protein>
<dbReference type="AlphaFoldDB" id="A0A5A7Q043"/>
<evidence type="ECO:0000313" key="3">
    <source>
        <dbReference type="Proteomes" id="UP000325081"/>
    </source>
</evidence>
<reference evidence="3" key="1">
    <citation type="journal article" date="2019" name="Curr. Biol.">
        <title>Genome Sequence of Striga asiatica Provides Insight into the Evolution of Plant Parasitism.</title>
        <authorList>
            <person name="Yoshida S."/>
            <person name="Kim S."/>
            <person name="Wafula E.K."/>
            <person name="Tanskanen J."/>
            <person name="Kim Y.M."/>
            <person name="Honaas L."/>
            <person name="Yang Z."/>
            <person name="Spallek T."/>
            <person name="Conn C.E."/>
            <person name="Ichihashi Y."/>
            <person name="Cheong K."/>
            <person name="Cui S."/>
            <person name="Der J.P."/>
            <person name="Gundlach H."/>
            <person name="Jiao Y."/>
            <person name="Hori C."/>
            <person name="Ishida J.K."/>
            <person name="Kasahara H."/>
            <person name="Kiba T."/>
            <person name="Kim M.S."/>
            <person name="Koo N."/>
            <person name="Laohavisit A."/>
            <person name="Lee Y.H."/>
            <person name="Lumba S."/>
            <person name="McCourt P."/>
            <person name="Mortimer J.C."/>
            <person name="Mutuku J.M."/>
            <person name="Nomura T."/>
            <person name="Sasaki-Sekimoto Y."/>
            <person name="Seto Y."/>
            <person name="Wang Y."/>
            <person name="Wakatake T."/>
            <person name="Sakakibara H."/>
            <person name="Demura T."/>
            <person name="Yamaguchi S."/>
            <person name="Yoneyama K."/>
            <person name="Manabe R.I."/>
            <person name="Nelson D.C."/>
            <person name="Schulman A.H."/>
            <person name="Timko M.P."/>
            <person name="dePamphilis C.W."/>
            <person name="Choi D."/>
            <person name="Shirasu K."/>
        </authorList>
    </citation>
    <scope>NUCLEOTIDE SEQUENCE [LARGE SCALE GENOMIC DNA]</scope>
    <source>
        <strain evidence="3">cv. UVA1</strain>
    </source>
</reference>
<feature type="compositionally biased region" description="Basic residues" evidence="1">
    <location>
        <begin position="91"/>
        <end position="103"/>
    </location>
</feature>
<feature type="compositionally biased region" description="Polar residues" evidence="1">
    <location>
        <begin position="49"/>
        <end position="65"/>
    </location>
</feature>
<dbReference type="Proteomes" id="UP000325081">
    <property type="component" value="Unassembled WGS sequence"/>
</dbReference>
<proteinExistence type="predicted"/>